<accession>A0A4Y2JSX0</accession>
<evidence type="ECO:0000313" key="2">
    <source>
        <dbReference type="Proteomes" id="UP000499080"/>
    </source>
</evidence>
<dbReference type="AlphaFoldDB" id="A0A4Y2JSX0"/>
<dbReference type="Proteomes" id="UP000499080">
    <property type="component" value="Unassembled WGS sequence"/>
</dbReference>
<dbReference type="EMBL" id="BGPR01268957">
    <property type="protein sequence ID" value="GBM93120.1"/>
    <property type="molecule type" value="Genomic_DNA"/>
</dbReference>
<dbReference type="InterPro" id="IPR036397">
    <property type="entry name" value="RNaseH_sf"/>
</dbReference>
<name>A0A4Y2JSX0_ARAVE</name>
<sequence>MHFLARGKVTVVEHPPHSPDKAPAVFSFPRLKGNPNGLRFFDISQIQQCVTTVLRAIPKEAFADRFQQLYNRCQKCIVNNLDYF</sequence>
<dbReference type="Gene3D" id="3.30.420.10">
    <property type="entry name" value="Ribonuclease H-like superfamily/Ribonuclease H"/>
    <property type="match status" value="1"/>
</dbReference>
<dbReference type="GO" id="GO:0003676">
    <property type="term" value="F:nucleic acid binding"/>
    <property type="evidence" value="ECO:0007669"/>
    <property type="project" value="InterPro"/>
</dbReference>
<keyword evidence="2" id="KW-1185">Reference proteome</keyword>
<dbReference type="OrthoDB" id="6434393at2759"/>
<evidence type="ECO:0000313" key="1">
    <source>
        <dbReference type="EMBL" id="GBM93120.1"/>
    </source>
</evidence>
<reference evidence="1 2" key="1">
    <citation type="journal article" date="2019" name="Sci. Rep.">
        <title>Orb-weaving spider Araneus ventricosus genome elucidates the spidroin gene catalogue.</title>
        <authorList>
            <person name="Kono N."/>
            <person name="Nakamura H."/>
            <person name="Ohtoshi R."/>
            <person name="Moran D.A.P."/>
            <person name="Shinohara A."/>
            <person name="Yoshida Y."/>
            <person name="Fujiwara M."/>
            <person name="Mori M."/>
            <person name="Tomita M."/>
            <person name="Arakawa K."/>
        </authorList>
    </citation>
    <scope>NUCLEOTIDE SEQUENCE [LARGE SCALE GENOMIC DNA]</scope>
</reference>
<protein>
    <recommendedName>
        <fullName evidence="3">Tc1-like transposase DDE domain-containing protein</fullName>
    </recommendedName>
</protein>
<organism evidence="1 2">
    <name type="scientific">Araneus ventricosus</name>
    <name type="common">Orbweaver spider</name>
    <name type="synonym">Epeira ventricosa</name>
    <dbReference type="NCBI Taxonomy" id="182803"/>
    <lineage>
        <taxon>Eukaryota</taxon>
        <taxon>Metazoa</taxon>
        <taxon>Ecdysozoa</taxon>
        <taxon>Arthropoda</taxon>
        <taxon>Chelicerata</taxon>
        <taxon>Arachnida</taxon>
        <taxon>Araneae</taxon>
        <taxon>Araneomorphae</taxon>
        <taxon>Entelegynae</taxon>
        <taxon>Araneoidea</taxon>
        <taxon>Araneidae</taxon>
        <taxon>Araneus</taxon>
    </lineage>
</organism>
<proteinExistence type="predicted"/>
<gene>
    <name evidence="1" type="ORF">AVEN_216061_1</name>
</gene>
<evidence type="ECO:0008006" key="3">
    <source>
        <dbReference type="Google" id="ProtNLM"/>
    </source>
</evidence>
<comment type="caution">
    <text evidence="1">The sequence shown here is derived from an EMBL/GenBank/DDBJ whole genome shotgun (WGS) entry which is preliminary data.</text>
</comment>